<gene>
    <name evidence="1" type="ORF">KB1_20980</name>
</gene>
<organism evidence="1 2">
    <name type="scientific">Cutibacterium modestum</name>
    <dbReference type="NCBI Taxonomy" id="2559073"/>
    <lineage>
        <taxon>Bacteria</taxon>
        <taxon>Bacillati</taxon>
        <taxon>Actinomycetota</taxon>
        <taxon>Actinomycetes</taxon>
        <taxon>Propionibacteriales</taxon>
        <taxon>Propionibacteriaceae</taxon>
        <taxon>Cutibacterium</taxon>
    </lineage>
</organism>
<dbReference type="RefSeq" id="WP_002527955.1">
    <property type="nucleotide sequence ID" value="NZ_BJEN01000003.1"/>
</dbReference>
<dbReference type="EMBL" id="AP024747">
    <property type="protein sequence ID" value="BCY26108.1"/>
    <property type="molecule type" value="Genomic_DNA"/>
</dbReference>
<dbReference type="Proteomes" id="UP000825072">
    <property type="component" value="Chromosome 1"/>
</dbReference>
<protein>
    <submittedName>
        <fullName evidence="1">Uncharacterized protein</fullName>
    </submittedName>
</protein>
<sequence length="88" mass="9676">MHTFVMDETTWCRLSALLSKMVIFWLKVEGYLIAYEADIVRGLVVGLKGYSQPVTSEARGGAILPVALVALRQYLETPGSRPAHGGIR</sequence>
<name>A0AAD1NWK8_9ACTN</name>
<evidence type="ECO:0000313" key="1">
    <source>
        <dbReference type="EMBL" id="BCY26108.1"/>
    </source>
</evidence>
<proteinExistence type="predicted"/>
<reference evidence="1" key="1">
    <citation type="submission" date="2021-06" db="EMBL/GenBank/DDBJ databases">
        <title>Genome sequence of Cutibacterium modestum strain KB17-24694.</title>
        <authorList>
            <person name="Dekio I."/>
            <person name="Asahina A."/>
            <person name="Nishida M."/>
        </authorList>
    </citation>
    <scope>NUCLEOTIDE SEQUENCE</scope>
    <source>
        <strain evidence="1">KB17-24694</strain>
    </source>
</reference>
<dbReference type="GeneID" id="92881306"/>
<evidence type="ECO:0000313" key="2">
    <source>
        <dbReference type="Proteomes" id="UP000825072"/>
    </source>
</evidence>
<accession>A0AAD1NWK8</accession>
<dbReference type="AlphaFoldDB" id="A0AAD1NWK8"/>